<feature type="compositionally biased region" description="Low complexity" evidence="1">
    <location>
        <begin position="1482"/>
        <end position="1491"/>
    </location>
</feature>
<feature type="region of interest" description="Disordered" evidence="1">
    <location>
        <begin position="1447"/>
        <end position="1534"/>
    </location>
</feature>
<feature type="compositionally biased region" description="Polar residues" evidence="1">
    <location>
        <begin position="516"/>
        <end position="543"/>
    </location>
</feature>
<feature type="compositionally biased region" description="Low complexity" evidence="1">
    <location>
        <begin position="1465"/>
        <end position="1474"/>
    </location>
</feature>
<accession>A0A7K9TFY5</accession>
<comment type="caution">
    <text evidence="3">The sequence shown here is derived from an EMBL/GenBank/DDBJ whole genome shotgun (WGS) entry which is preliminary data.</text>
</comment>
<feature type="region of interest" description="Disordered" evidence="1">
    <location>
        <begin position="411"/>
        <end position="441"/>
    </location>
</feature>
<feature type="region of interest" description="Disordered" evidence="1">
    <location>
        <begin position="482"/>
        <end position="562"/>
    </location>
</feature>
<organism evidence="3 4">
    <name type="scientific">Galbula dea</name>
    <dbReference type="NCBI Taxonomy" id="1109041"/>
    <lineage>
        <taxon>Eukaryota</taxon>
        <taxon>Metazoa</taxon>
        <taxon>Chordata</taxon>
        <taxon>Craniata</taxon>
        <taxon>Vertebrata</taxon>
        <taxon>Euteleostomi</taxon>
        <taxon>Archelosauria</taxon>
        <taxon>Archosauria</taxon>
        <taxon>Dinosauria</taxon>
        <taxon>Saurischia</taxon>
        <taxon>Theropoda</taxon>
        <taxon>Coelurosauria</taxon>
        <taxon>Aves</taxon>
        <taxon>Neognathae</taxon>
        <taxon>Neoaves</taxon>
        <taxon>Telluraves</taxon>
        <taxon>Coraciimorphae</taxon>
        <taxon>Piciformes</taxon>
        <taxon>Galbulidae</taxon>
        <taxon>Galbula</taxon>
    </lineage>
</organism>
<evidence type="ECO:0000313" key="3">
    <source>
        <dbReference type="EMBL" id="NXI47108.1"/>
    </source>
</evidence>
<feature type="compositionally biased region" description="Basic and acidic residues" evidence="1">
    <location>
        <begin position="1499"/>
        <end position="1515"/>
    </location>
</feature>
<feature type="region of interest" description="Disordered" evidence="1">
    <location>
        <begin position="269"/>
        <end position="318"/>
    </location>
</feature>
<feature type="compositionally biased region" description="Low complexity" evidence="1">
    <location>
        <begin position="493"/>
        <end position="515"/>
    </location>
</feature>
<evidence type="ECO:0000256" key="1">
    <source>
        <dbReference type="SAM" id="MobiDB-lite"/>
    </source>
</evidence>
<name>A0A7K9TFY5_9PICI</name>
<feature type="compositionally biased region" description="Polar residues" evidence="1">
    <location>
        <begin position="277"/>
        <end position="318"/>
    </location>
</feature>
<feature type="compositionally biased region" description="Polar residues" evidence="1">
    <location>
        <begin position="1009"/>
        <end position="1023"/>
    </location>
</feature>
<evidence type="ECO:0000259" key="2">
    <source>
        <dbReference type="Pfam" id="PF13926"/>
    </source>
</evidence>
<feature type="domain" description="DUF4211" evidence="2">
    <location>
        <begin position="1529"/>
        <end position="1650"/>
    </location>
</feature>
<sequence length="1739" mass="189151">MNFLSAIESRTAQAVSSGSTLLPQFRAPSWQTGMHSSTATELFVTGALPTSGTFPPTSALSAYQHPNTFSNRNFATTPSITLQDTTFSATSNGLLTTHDPLLQIKTSQGTVPTALTFERLGSSVLSTSIPPQSSTYRSAQESAPHLLQPQFGLLPSTLGGAQQVSQAYSTSVFTGSTASIDRALQRECSVIKHHQRPSSTQSVQAQLTVSQHSLHSYLTNTSGVNFQDTSRHSALSCSPVGDVTQVSNGGPQQKTSQVAVELAQSYTSAIPSPGFPSASTAKVKNCSTKQPPRSTKTPKPQSVAPTVQTQSYAKTAQNQSSVITGQAQIYSTAQLPSLLSVSQSQNYASSQAQNVPPVTHSQDFSSSKVEKLPSLYKTLTFSGQSQTITSDSQTLSYSSEEQVLTSVPNENYSGQTRELSSVSQSQSYSSSHSQGLSPVSQSQVSFSSQSQVLSAVSPSESYSSGQSLSLISPSVSFNASPRIQTLPASSPNQSYISLHSSQTSQSQESSSPQSQKFLSVQSPPFASPAHSQTLQNNRPSSEAKSYVKRKSDSNLYASSKQEEELSMQDMQALQQQATLESSTQRLTDEEINAQDASYRVSKADDRYSQSVIRSNSRLEDHVVGLALQGTKKDERMVSSVEQLSQHIGHVTNLTHDIKKTANLMQTPQVTVSAKELNQQHSLMHKVHESKAQEQQGQVISTPSQVQPHALRHGHQLCLPSAQVLLESACDLQILHQSILQSGLGQAKASPQVQRIQSPQQVTHPFLQMDGHIIQSNGGHSQQQLHSQNSEVMKIDISEPSKPLQQHLTTKDHFTQTNQHDSKNQFVSLSSICFPDSILLSDERNILSNVDDILAATAAACGVTPSDFAKSASNAGEIQAVENNEESKTQFRAMDVRHVSSGFSASSSVVGKPANISNISLNGGQITINLTPVSTIQTKTVSLDQQHIETVDQNVPARITSPTFGPGQEEQQQGAVPVKKQPSISHESEEDNDASADGTLNARDAEFVSSGKSLSEESAASENDFSMGGDDGTVAGNQSKGPLQPLSVPQSGDGTISRTEEECQDLTQGSLQKKKSKGKSQNKNATEDDSAIQKHVKRSGQCKRQNSRGSDSCFTYSSPVSESCYDTYQHQERMRQKIKEVEEKQPEVKTGFIASFLDFLKSGPRQQFSAPAVRMPNRTRRPVPQIVRAPCLQSSAKPQPAAAVPVATEASGGSPTKKVDEELKKNLEALPSFSSDEDDSGGVNHDLQKSISTVLSALDDTSDRRNKSGKTVTTSAYVKGEAEKVAVAASAATTTAVIKQESPQTTAPVASVQERMNPADPLKVAQQDAVTSDQLAKMQATVAIEGCTDEENTDSGGEGMYRERDEFVVKIEDIDTLKVALQTGKEPPAIWKVQKALLQKFVPEVRDGQREFAATNSYLGYFGDAKTKYKRVYVKFIENANKKEYVRVCSKKPRSKPIQSARTVHSKPSSSNSKPSDPPTPKPSAAKVSSVKPKAKQPKVKAEPPPKKRKKWKEEFSSSQSDSSPEAQSDEDELVPPAPLVTRFLNTRAMKETFKSYMELLVSIALDPDTMQALEKSNDELLLPHMRKIDGMLNDNRKRLLSKLRLDHTFKNALENFPELTVITRDSKTKSGGASVSKIKMNGKAYNKKTLRASKSTTKLAQEFTVDPEKIQLYSLYHSLHHYKYHIYLTCKEEISSVQKKSADLGQEEIVQLCMKNIKWVEDLFEKFGELLNRVQQKCS</sequence>
<evidence type="ECO:0000313" key="4">
    <source>
        <dbReference type="Proteomes" id="UP000566440"/>
    </source>
</evidence>
<keyword evidence="4" id="KW-1185">Reference proteome</keyword>
<feature type="compositionally biased region" description="Low complexity" evidence="1">
    <location>
        <begin position="1516"/>
        <end position="1526"/>
    </location>
</feature>
<dbReference type="EMBL" id="VWZX01010273">
    <property type="protein sequence ID" value="NXI47108.1"/>
    <property type="molecule type" value="Genomic_DNA"/>
</dbReference>
<dbReference type="OrthoDB" id="8447576at2759"/>
<dbReference type="InterPro" id="IPR025451">
    <property type="entry name" value="DUF4211"/>
</dbReference>
<feature type="compositionally biased region" description="Polar residues" evidence="1">
    <location>
        <begin position="1034"/>
        <end position="1056"/>
    </location>
</feature>
<protein>
    <submittedName>
        <fullName evidence="3">QSER1 protein</fullName>
    </submittedName>
</protein>
<feature type="compositionally biased region" description="Low complexity" evidence="1">
    <location>
        <begin position="420"/>
        <end position="441"/>
    </location>
</feature>
<reference evidence="3 4" key="1">
    <citation type="submission" date="2019-09" db="EMBL/GenBank/DDBJ databases">
        <title>Bird 10,000 Genomes (B10K) Project - Family phase.</title>
        <authorList>
            <person name="Zhang G."/>
        </authorList>
    </citation>
    <scope>NUCLEOTIDE SEQUENCE [LARGE SCALE GENOMIC DNA]</scope>
    <source>
        <strain evidence="3">B10K-DU-001-62</strain>
        <tissue evidence="3">Muscle</tissue>
    </source>
</reference>
<feature type="compositionally biased region" description="Low complexity" evidence="1">
    <location>
        <begin position="1192"/>
        <end position="1206"/>
    </location>
</feature>
<dbReference type="Proteomes" id="UP000566440">
    <property type="component" value="Unassembled WGS sequence"/>
</dbReference>
<feature type="non-terminal residue" evidence="3">
    <location>
        <position position="1"/>
    </location>
</feature>
<feature type="region of interest" description="Disordered" evidence="1">
    <location>
        <begin position="951"/>
        <end position="1119"/>
    </location>
</feature>
<feature type="non-terminal residue" evidence="3">
    <location>
        <position position="1739"/>
    </location>
</feature>
<feature type="compositionally biased region" description="Polar residues" evidence="1">
    <location>
        <begin position="482"/>
        <end position="492"/>
    </location>
</feature>
<dbReference type="PANTHER" id="PTHR14709">
    <property type="entry name" value="GLUTAMINE AND SERINE-RICH PROTEIN 1-RELATED"/>
    <property type="match status" value="1"/>
</dbReference>
<proteinExistence type="predicted"/>
<gene>
    <name evidence="3" type="primary">Qser1</name>
    <name evidence="3" type="ORF">GALDEA_R13678</name>
</gene>
<feature type="compositionally biased region" description="Polar residues" evidence="1">
    <location>
        <begin position="1101"/>
        <end position="1119"/>
    </location>
</feature>
<dbReference type="InterPro" id="IPR052466">
    <property type="entry name" value="DNA_MethProtect_Complex"/>
</dbReference>
<feature type="region of interest" description="Disordered" evidence="1">
    <location>
        <begin position="1191"/>
        <end position="1218"/>
    </location>
</feature>
<dbReference type="PANTHER" id="PTHR14709:SF2">
    <property type="entry name" value="GLUTAMINE AND SERINE-RICH PROTEIN 1"/>
    <property type="match status" value="1"/>
</dbReference>
<dbReference type="Pfam" id="PF13926">
    <property type="entry name" value="DUF4211"/>
    <property type="match status" value="1"/>
</dbReference>